<dbReference type="PANTHER" id="PTHR14753:SF3">
    <property type="entry name" value="F-BOX ONLY PROTEIN 38"/>
    <property type="match status" value="1"/>
</dbReference>
<accession>A0A4E0S0U5</accession>
<evidence type="ECO:0000259" key="2">
    <source>
        <dbReference type="PROSITE" id="PS50181"/>
    </source>
</evidence>
<feature type="region of interest" description="Disordered" evidence="1">
    <location>
        <begin position="238"/>
        <end position="269"/>
    </location>
</feature>
<dbReference type="SUPFAM" id="SSF81383">
    <property type="entry name" value="F-box domain"/>
    <property type="match status" value="1"/>
</dbReference>
<dbReference type="InterPro" id="IPR007110">
    <property type="entry name" value="Ig-like_dom"/>
</dbReference>
<sequence length="2220" mass="243423">MPSRVEIHPGRHDVPANYCQQKSVSHTLSKLPHEASSRLRQKRTRFTSGGTVDNGVSTSQDLSVHRPRRHVNPNGTRLPKQIKLGSLRPSSPASPCVATDQMDCVHSRGTVVIDTAITGVEHMEDDNSFSSSVFSEHLVQPELQMVISTAPDDSVDKGKSCRSSILSADNLILTDSENKEADVVLVKDIKSMENLLIHPDSGMETPPLQTTDDAGSSEGEDENDGKDEVLMSASDNMHMSNTRTCDCDSNLPSASHPPVNEEPSDPQDVRFSESDLALLDNSSFSRILPTVESKCEFGHESTSSPGRSRLLSDANSGSVSPKNTVVHLEANDINAESLSSFPPVVEAPSNSIMTRVLTRSQTVELSKQPSSPLHCPNSRDSRHPAVPSSMSSAISAVTWLRSHTKNLDKRQSVARGIHGPNRRGSLETTSASSLSSVTSTSFTCSSEAVNCESRSISEDAPDVSTVSEKIGFCKPGFRSTTTPTVVGLHPNPSALFDQLESVPTANKTKDAASTIHVYPLRSRLRRESMRRQLHAMQSAPKAFDELPTEVLFRITHYLSIQDVFRLQLVCRRLKAIVERYLLLVKRINFSNGLPFAFLPESINDVALKRILSRTPEVTHILGFYPRQITGSYPSDFHSLGNTRLCSSTSLTYAGIVSAFRICPKLRSVELMDVELMGKLVHYLPRIKFHGMFRNRPDSWDCEYAVPLPSEDCRLTAAVSQSGFDAQSITESVGTQTDENGSNPLVSNRTVSSCHASAFFCSLTAASAAIATTSKCKPYELLSAADIKRLANKCLSTHRSPPRSNSFPCATPTKTSCHMHSSLPISASVFAHNCAVKLADLATWFEPAGESPLGHGSPSTVPHFLPTRSISFGNSLLPWYDQANLQPVPPNANATGGLDAFRNLAVAPYIQPGLPPIEAELIAAAPIGRDGIPNNQADGAPIALNNHGPVMALAFGAVFISPHLLGQGAFGAAAPVFLAQQPGGVADGIVLGNPNPDNRRRVDLLADARHNVVVGVAPQQQIPQHLEERAPNQAGNGAGEERPGAHRPPPPPQPFAARAARVPVRQFVRQLYSNQGSLNSHGPWLVSPLPNHSSWIGLPHTITNLTKLDLASVAISAIPRLDNIKYLHLKWVVFTSTDPFANFSASKLQSFVMNNCSGPSRVFRFVRIFSALARAPQLMRLELVGTRFVDGLLGHIIDDALLPGRSFRNLQRLVLSSNRDSTETDIGLLLLAGQSSLNHVALQIAHTRNSLFEALACASAKFPRLENVILGYQDPYQSRLTVSELMSLGIGESTDHLFPVCTITDWGVSLVFQICPRLTSLTVRHAPYLCSMLNWKPLPLTPEDREIDGVGQPQQQPAPTGGSRIGVDEELITDEGTNENGSGTGTDPYAPVLRSLTLENCPGLSIKSLEHALTTGEPFPCLETLVMRDMYMSRFQTESCPFVEQSWNQNINLRVSEDTVDGATQTHPFQPDDVDWSKAGHLLSLSDLLNARHLGFSSISPEGIGLSSSVREVGHLSQAHGLRLADLPVRPFDLFYSIRTHHYLNNVLELDGSCGPLSTKRRRIASAFFSKSRSTPGPCFTKSTTYRDPAADAPVDFISQSTQTCICGLLELQFMWYLSGRCDLSSWNSSCTKVESADSQYEASTSAQTVPTTSCSAPPSNSKSTVGTSAMSLGGPLAFHPFPVSSQYQDLNRITTASEWTRFITHSAPFTALSGNARSFITVDPSDCPGCVSDPPTTKAAAESISATCKERLLKYRPRKWIARDASIDTSELRCHIGPGPLVLTVYQPESASFSNLTSIHFEKVGLSHIVLSGAPHLKNITLENCPHLQAILFSPKCDSTNPDSIPALRRIRILRCPKFAIYYLLHAVACLYPAHDENVSITFRPFGHYDEQVERVLWNRAHHAHVLVSHDYKQHESERGMEEFHSSFDQLFREVINFADMLVRRELLTVNPKPQTARVRSAFRRSEHGAGWNLVTDIPWIHEVCCSTLRVGDSHRSDQADQFYEVLSEIQTSLTSTKIQRRGIHLHVQYRDVHTADDPAFLSGMTPTAHTRCNELVPSKKSYLKWSYDELYLASNSPEYDLNAWGDGLDESLVAALPPHERPQGKSTQSFSNYELSPSNRLLLAQEESKPIIVRERNNEGNCPSLKRKSAVPWATRMRDHGIACSGERPNRRHSTIQEPAAPVNFPVTSRKRIFTGLDTTLPALNGKRRRVSEPRSFIQ</sequence>
<feature type="region of interest" description="Disordered" evidence="1">
    <location>
        <begin position="361"/>
        <end position="388"/>
    </location>
</feature>
<feature type="region of interest" description="Disordered" evidence="1">
    <location>
        <begin position="32"/>
        <end position="79"/>
    </location>
</feature>
<dbReference type="InterPro" id="IPR001810">
    <property type="entry name" value="F-box_dom"/>
</dbReference>
<dbReference type="InterPro" id="IPR036047">
    <property type="entry name" value="F-box-like_dom_sf"/>
</dbReference>
<gene>
    <name evidence="4" type="ORF">D915_005354</name>
</gene>
<feature type="region of interest" description="Disordered" evidence="1">
    <location>
        <begin position="1029"/>
        <end position="1055"/>
    </location>
</feature>
<feature type="region of interest" description="Disordered" evidence="1">
    <location>
        <begin position="407"/>
        <end position="432"/>
    </location>
</feature>
<feature type="domain" description="F-box" evidence="2">
    <location>
        <begin position="540"/>
        <end position="587"/>
    </location>
</feature>
<evidence type="ECO:0000313" key="4">
    <source>
        <dbReference type="EMBL" id="THD23930.1"/>
    </source>
</evidence>
<feature type="compositionally biased region" description="Low complexity" evidence="1">
    <location>
        <begin position="1348"/>
        <end position="1361"/>
    </location>
</feature>
<dbReference type="SMART" id="SM00256">
    <property type="entry name" value="FBOX"/>
    <property type="match status" value="1"/>
</dbReference>
<dbReference type="InterPro" id="IPR042354">
    <property type="entry name" value="FBX38"/>
</dbReference>
<dbReference type="SUPFAM" id="SSF52047">
    <property type="entry name" value="RNI-like"/>
    <property type="match status" value="1"/>
</dbReference>
<organism evidence="4 5">
    <name type="scientific">Fasciola hepatica</name>
    <name type="common">Liver fluke</name>
    <dbReference type="NCBI Taxonomy" id="6192"/>
    <lineage>
        <taxon>Eukaryota</taxon>
        <taxon>Metazoa</taxon>
        <taxon>Spiralia</taxon>
        <taxon>Lophotrochozoa</taxon>
        <taxon>Platyhelminthes</taxon>
        <taxon>Trematoda</taxon>
        <taxon>Digenea</taxon>
        <taxon>Plagiorchiida</taxon>
        <taxon>Echinostomata</taxon>
        <taxon>Echinostomatoidea</taxon>
        <taxon>Fasciolidae</taxon>
        <taxon>Fasciola</taxon>
    </lineage>
</organism>
<evidence type="ECO:0000313" key="5">
    <source>
        <dbReference type="Proteomes" id="UP000230066"/>
    </source>
</evidence>
<reference evidence="4" key="1">
    <citation type="submission" date="2019-03" db="EMBL/GenBank/DDBJ databases">
        <title>Improved annotation for the trematode Fasciola hepatica.</title>
        <authorList>
            <person name="Choi Y.-J."/>
            <person name="Martin J."/>
            <person name="Mitreva M."/>
        </authorList>
    </citation>
    <scope>NUCLEOTIDE SEQUENCE [LARGE SCALE GENOMIC DNA]</scope>
</reference>
<dbReference type="CDD" id="cd09917">
    <property type="entry name" value="F-box_SF"/>
    <property type="match status" value="1"/>
</dbReference>
<feature type="domain" description="Ig-like" evidence="3">
    <location>
        <begin position="342"/>
        <end position="457"/>
    </location>
</feature>
<dbReference type="InterPro" id="IPR032675">
    <property type="entry name" value="LRR_dom_sf"/>
</dbReference>
<dbReference type="PROSITE" id="PS50835">
    <property type="entry name" value="IG_LIKE"/>
    <property type="match status" value="1"/>
</dbReference>
<feature type="compositionally biased region" description="Polar residues" evidence="1">
    <location>
        <begin position="46"/>
        <end position="62"/>
    </location>
</feature>
<dbReference type="PANTHER" id="PTHR14753">
    <property type="entry name" value="F-BOX ONLY PROTEIN 38"/>
    <property type="match status" value="1"/>
</dbReference>
<proteinExistence type="predicted"/>
<dbReference type="GO" id="GO:0005737">
    <property type="term" value="C:cytoplasm"/>
    <property type="evidence" value="ECO:0007669"/>
    <property type="project" value="TreeGrafter"/>
</dbReference>
<protein>
    <recommendedName>
        <fullName evidence="6">F-box domain-containing protein</fullName>
    </recommendedName>
</protein>
<dbReference type="GO" id="GO:0005634">
    <property type="term" value="C:nucleus"/>
    <property type="evidence" value="ECO:0007669"/>
    <property type="project" value="TreeGrafter"/>
</dbReference>
<feature type="region of interest" description="Disordered" evidence="1">
    <location>
        <begin position="296"/>
        <end position="320"/>
    </location>
</feature>
<dbReference type="Proteomes" id="UP000230066">
    <property type="component" value="Unassembled WGS sequence"/>
</dbReference>
<evidence type="ECO:0000256" key="1">
    <source>
        <dbReference type="SAM" id="MobiDB-lite"/>
    </source>
</evidence>
<evidence type="ECO:0008006" key="6">
    <source>
        <dbReference type="Google" id="ProtNLM"/>
    </source>
</evidence>
<dbReference type="PROSITE" id="PS50181">
    <property type="entry name" value="FBOX"/>
    <property type="match status" value="1"/>
</dbReference>
<name>A0A4E0S0U5_FASHE</name>
<evidence type="ECO:0000259" key="3">
    <source>
        <dbReference type="PROSITE" id="PS50835"/>
    </source>
</evidence>
<comment type="caution">
    <text evidence="4">The sequence shown here is derived from an EMBL/GenBank/DDBJ whole genome shotgun (WGS) entry which is preliminary data.</text>
</comment>
<dbReference type="Pfam" id="PF12937">
    <property type="entry name" value="F-box-like"/>
    <property type="match status" value="1"/>
</dbReference>
<dbReference type="GO" id="GO:0031146">
    <property type="term" value="P:SCF-dependent proteasomal ubiquitin-dependent protein catabolic process"/>
    <property type="evidence" value="ECO:0007669"/>
    <property type="project" value="InterPro"/>
</dbReference>
<keyword evidence="5" id="KW-1185">Reference proteome</keyword>
<feature type="region of interest" description="Disordered" evidence="1">
    <location>
        <begin position="1647"/>
        <end position="1667"/>
    </location>
</feature>
<feature type="region of interest" description="Disordered" evidence="1">
    <location>
        <begin position="198"/>
        <end position="226"/>
    </location>
</feature>
<feature type="compositionally biased region" description="Polar residues" evidence="1">
    <location>
        <begin position="361"/>
        <end position="371"/>
    </location>
</feature>
<dbReference type="GO" id="GO:0070936">
    <property type="term" value="P:protein K48-linked ubiquitination"/>
    <property type="evidence" value="ECO:0007669"/>
    <property type="project" value="TreeGrafter"/>
</dbReference>
<dbReference type="EMBL" id="JXXN02001867">
    <property type="protein sequence ID" value="THD23930.1"/>
    <property type="molecule type" value="Genomic_DNA"/>
</dbReference>
<dbReference type="Gene3D" id="3.80.10.10">
    <property type="entry name" value="Ribonuclease Inhibitor"/>
    <property type="match status" value="2"/>
</dbReference>
<feature type="region of interest" description="Disordered" evidence="1">
    <location>
        <begin position="1343"/>
        <end position="1365"/>
    </location>
</feature>